<comment type="subcellular location">
    <subcellularLocation>
        <location evidence="1">Membrane</location>
        <topology evidence="1">Single-pass membrane protein</topology>
    </subcellularLocation>
</comment>
<sequence>MAKLSKGLTALIAAAAIVFLFASRGCGVYNNMVTMDESVTSRWAEVQNQYQRRYDLIPNLVSTVKGYASHESDVLTQVTEARSRAGGVVNVDESILTNPEAFARYQQIQSSLSGSLQRLLAVAENYPELKANTNFLALQDQLEGTENRIAVARQRYNEAAQEFNSYIRRLPNNFIASFGRFAAKQYFSADGEAQSAPKVQF</sequence>
<keyword evidence="10" id="KW-1185">Reference proteome</keyword>
<evidence type="ECO:0000256" key="2">
    <source>
        <dbReference type="ARBA" id="ARBA00008854"/>
    </source>
</evidence>
<dbReference type="eggNOG" id="COG1704">
    <property type="taxonomic scope" value="Bacteria"/>
</dbReference>
<accession>U1GYY6</accession>
<organism evidence="7 9">
    <name type="scientific">Treponema socranskii subsp. socranskii VPI DR56BR1116 = ATCC 35536</name>
    <dbReference type="NCBI Taxonomy" id="1125725"/>
    <lineage>
        <taxon>Bacteria</taxon>
        <taxon>Pseudomonadati</taxon>
        <taxon>Spirochaetota</taxon>
        <taxon>Spirochaetia</taxon>
        <taxon>Spirochaetales</taxon>
        <taxon>Treponemataceae</taxon>
        <taxon>Treponema</taxon>
    </lineage>
</organism>
<gene>
    <name evidence="8" type="ORF">HMPREF0860_1639</name>
    <name evidence="7" type="ORF">HMPREF1325_1375</name>
</gene>
<evidence type="ECO:0000256" key="1">
    <source>
        <dbReference type="ARBA" id="ARBA00004167"/>
    </source>
</evidence>
<proteinExistence type="inferred from homology"/>
<dbReference type="InterPro" id="IPR007156">
    <property type="entry name" value="MamQ_LemA"/>
</dbReference>
<dbReference type="Pfam" id="PF04011">
    <property type="entry name" value="LemA"/>
    <property type="match status" value="1"/>
</dbReference>
<dbReference type="AlphaFoldDB" id="U1GYY6"/>
<dbReference type="GO" id="GO:0016020">
    <property type="term" value="C:membrane"/>
    <property type="evidence" value="ECO:0007669"/>
    <property type="project" value="UniProtKB-SubCell"/>
</dbReference>
<dbReference type="EMBL" id="AVQI01000001">
    <property type="protein sequence ID" value="ERK05172.1"/>
    <property type="molecule type" value="Genomic_DNA"/>
</dbReference>
<comment type="caution">
    <text evidence="7">The sequence shown here is derived from an EMBL/GenBank/DDBJ whole genome shotgun (WGS) entry which is preliminary data.</text>
</comment>
<evidence type="ECO:0000256" key="5">
    <source>
        <dbReference type="ARBA" id="ARBA00023136"/>
    </source>
</evidence>
<keyword evidence="3" id="KW-0812">Transmembrane</keyword>
<dbReference type="PANTHER" id="PTHR34478:SF2">
    <property type="entry name" value="MEMBRANE PROTEIN"/>
    <property type="match status" value="1"/>
</dbReference>
<name>U1GYY6_TRESO</name>
<evidence type="ECO:0000313" key="9">
    <source>
        <dbReference type="Proteomes" id="UP000016412"/>
    </source>
</evidence>
<feature type="coiled-coil region" evidence="6">
    <location>
        <begin position="135"/>
        <end position="162"/>
    </location>
</feature>
<evidence type="ECO:0000256" key="6">
    <source>
        <dbReference type="SAM" id="Coils"/>
    </source>
</evidence>
<dbReference type="OrthoDB" id="9804152at2"/>
<evidence type="ECO:0000313" key="10">
    <source>
        <dbReference type="Proteomes" id="UP000016646"/>
    </source>
</evidence>
<dbReference type="Proteomes" id="UP000016412">
    <property type="component" value="Unassembled WGS sequence"/>
</dbReference>
<dbReference type="PANTHER" id="PTHR34478">
    <property type="entry name" value="PROTEIN LEMA"/>
    <property type="match status" value="1"/>
</dbReference>
<evidence type="ECO:0000313" key="7">
    <source>
        <dbReference type="EMBL" id="ERF61759.1"/>
    </source>
</evidence>
<reference evidence="9 10" key="1">
    <citation type="submission" date="2013-08" db="EMBL/GenBank/DDBJ databases">
        <authorList>
            <person name="Durkin A.S."/>
            <person name="Haft D.R."/>
            <person name="McCorrison J."/>
            <person name="Torralba M."/>
            <person name="Gillis M."/>
            <person name="Haft D.H."/>
            <person name="Methe B."/>
            <person name="Sutton G."/>
            <person name="Nelson K.E."/>
        </authorList>
    </citation>
    <scope>NUCLEOTIDE SEQUENCE [LARGE SCALE GENOMIC DNA]</scope>
    <source>
        <strain evidence="8 10">ATCC 35536</strain>
        <strain evidence="7 9">VPI DR56BR1116</strain>
    </source>
</reference>
<dbReference type="PATRIC" id="fig|1125725.3.peg.261"/>
<dbReference type="Gene3D" id="1.20.1440.20">
    <property type="entry name" value="LemA-like domain"/>
    <property type="match status" value="1"/>
</dbReference>
<keyword evidence="6" id="KW-0175">Coiled coil</keyword>
<comment type="similarity">
    <text evidence="2">Belongs to the LemA family.</text>
</comment>
<dbReference type="Proteomes" id="UP000016646">
    <property type="component" value="Unassembled WGS sequence"/>
</dbReference>
<dbReference type="RefSeq" id="WP_021329305.1">
    <property type="nucleotide sequence ID" value="NZ_AUZJ01000005.1"/>
</dbReference>
<keyword evidence="4" id="KW-1133">Transmembrane helix</keyword>
<evidence type="ECO:0000256" key="3">
    <source>
        <dbReference type="ARBA" id="ARBA00022692"/>
    </source>
</evidence>
<dbReference type="EMBL" id="AUZJ01000005">
    <property type="protein sequence ID" value="ERF61759.1"/>
    <property type="molecule type" value="Genomic_DNA"/>
</dbReference>
<dbReference type="STRING" id="1125725.HMPREF1325_1375"/>
<dbReference type="SUPFAM" id="SSF140478">
    <property type="entry name" value="LemA-like"/>
    <property type="match status" value="1"/>
</dbReference>
<protein>
    <submittedName>
        <fullName evidence="7">LemA family protein</fullName>
    </submittedName>
</protein>
<evidence type="ECO:0000313" key="8">
    <source>
        <dbReference type="EMBL" id="ERK05172.1"/>
    </source>
</evidence>
<dbReference type="InterPro" id="IPR023353">
    <property type="entry name" value="LemA-like_dom_sf"/>
</dbReference>
<keyword evidence="5" id="KW-0472">Membrane</keyword>
<evidence type="ECO:0000256" key="4">
    <source>
        <dbReference type="ARBA" id="ARBA00022989"/>
    </source>
</evidence>